<dbReference type="Gene3D" id="1.10.20.10">
    <property type="entry name" value="Histone, subunit A"/>
    <property type="match status" value="1"/>
</dbReference>
<keyword evidence="3" id="KW-1185">Reference proteome</keyword>
<dbReference type="SUPFAM" id="SSF47113">
    <property type="entry name" value="Histone-fold"/>
    <property type="match status" value="1"/>
</dbReference>
<comment type="caution">
    <text evidence="2">The sequence shown here is derived from an EMBL/GenBank/DDBJ whole genome shotgun (WGS) entry which is preliminary data.</text>
</comment>
<evidence type="ECO:0000256" key="1">
    <source>
        <dbReference type="SAM" id="MobiDB-lite"/>
    </source>
</evidence>
<feature type="region of interest" description="Disordered" evidence="1">
    <location>
        <begin position="1"/>
        <end position="31"/>
    </location>
</feature>
<gene>
    <name evidence="2" type="primary">HTA1_3</name>
    <name evidence="2" type="ORF">K7432_011666</name>
</gene>
<sequence length="146" mass="16765">MPRRGSTRKDSTNPRNVSNRGKEPEEESYVEDQCLENSQTMKTRLIFPVDEVIRKMKIFSGMEVTLDAGIYLTSMIQHVIEDILDEAVYKVQDAKTGRIVPKDINEIIKHDTEWSKLFKNVVIAQGGICSRDKLPIQNLNDSPEHY</sequence>
<dbReference type="Proteomes" id="UP001479436">
    <property type="component" value="Unassembled WGS sequence"/>
</dbReference>
<evidence type="ECO:0000313" key="3">
    <source>
        <dbReference type="Proteomes" id="UP001479436"/>
    </source>
</evidence>
<proteinExistence type="predicted"/>
<dbReference type="InterPro" id="IPR009072">
    <property type="entry name" value="Histone-fold"/>
</dbReference>
<dbReference type="InterPro" id="IPR002119">
    <property type="entry name" value="Histone_H2A"/>
</dbReference>
<protein>
    <submittedName>
        <fullName evidence="2">Histone H2A</fullName>
    </submittedName>
</protein>
<name>A0ABR2VUD4_9FUNG</name>
<accession>A0ABR2VUD4</accession>
<organism evidence="2 3">
    <name type="scientific">Basidiobolus ranarum</name>
    <dbReference type="NCBI Taxonomy" id="34480"/>
    <lineage>
        <taxon>Eukaryota</taxon>
        <taxon>Fungi</taxon>
        <taxon>Fungi incertae sedis</taxon>
        <taxon>Zoopagomycota</taxon>
        <taxon>Entomophthoromycotina</taxon>
        <taxon>Basidiobolomycetes</taxon>
        <taxon>Basidiobolales</taxon>
        <taxon>Basidiobolaceae</taxon>
        <taxon>Basidiobolus</taxon>
    </lineage>
</organism>
<dbReference type="PANTHER" id="PTHR23430">
    <property type="entry name" value="HISTONE H2A"/>
    <property type="match status" value="1"/>
</dbReference>
<evidence type="ECO:0000313" key="2">
    <source>
        <dbReference type="EMBL" id="KAK9701554.1"/>
    </source>
</evidence>
<reference evidence="2 3" key="1">
    <citation type="submission" date="2023-04" db="EMBL/GenBank/DDBJ databases">
        <title>Genome of Basidiobolus ranarum AG-B5.</title>
        <authorList>
            <person name="Stajich J.E."/>
            <person name="Carter-House D."/>
            <person name="Gryganskyi A."/>
        </authorList>
    </citation>
    <scope>NUCLEOTIDE SEQUENCE [LARGE SCALE GENOMIC DNA]</scope>
    <source>
        <strain evidence="2 3">AG-B5</strain>
    </source>
</reference>
<dbReference type="EMBL" id="JASJQH010007803">
    <property type="protein sequence ID" value="KAK9701554.1"/>
    <property type="molecule type" value="Genomic_DNA"/>
</dbReference>